<evidence type="ECO:0000256" key="4">
    <source>
        <dbReference type="ARBA" id="ARBA00023163"/>
    </source>
</evidence>
<dbReference type="PROSITE" id="PS50932">
    <property type="entry name" value="HTH_LACI_2"/>
    <property type="match status" value="1"/>
</dbReference>
<keyword evidence="3" id="KW-0238">DNA-binding</keyword>
<keyword evidence="2" id="KW-0805">Transcription regulation</keyword>
<evidence type="ECO:0000313" key="7">
    <source>
        <dbReference type="Proteomes" id="UP000028981"/>
    </source>
</evidence>
<comment type="caution">
    <text evidence="6">The sequence shown here is derived from an EMBL/GenBank/DDBJ whole genome shotgun (WGS) entry which is preliminary data.</text>
</comment>
<keyword evidence="1" id="KW-0678">Repressor</keyword>
<dbReference type="InterPro" id="IPR010982">
    <property type="entry name" value="Lambda_DNA-bd_dom_sf"/>
</dbReference>
<dbReference type="Gene3D" id="3.40.50.2300">
    <property type="match status" value="2"/>
</dbReference>
<dbReference type="STRING" id="46914.JP75_21215"/>
<dbReference type="GO" id="GO:0003700">
    <property type="term" value="F:DNA-binding transcription factor activity"/>
    <property type="evidence" value="ECO:0007669"/>
    <property type="project" value="TreeGrafter"/>
</dbReference>
<dbReference type="InterPro" id="IPR000843">
    <property type="entry name" value="HTH_LacI"/>
</dbReference>
<dbReference type="Proteomes" id="UP000028981">
    <property type="component" value="Unassembled WGS sequence"/>
</dbReference>
<dbReference type="AlphaFoldDB" id="A0A087LXW8"/>
<dbReference type="PANTHER" id="PTHR30146">
    <property type="entry name" value="LACI-RELATED TRANSCRIPTIONAL REPRESSOR"/>
    <property type="match status" value="1"/>
</dbReference>
<gene>
    <name evidence="6" type="ORF">JP75_21215</name>
</gene>
<dbReference type="Pfam" id="PF13377">
    <property type="entry name" value="Peripla_BP_3"/>
    <property type="match status" value="1"/>
</dbReference>
<dbReference type="SUPFAM" id="SSF47413">
    <property type="entry name" value="lambda repressor-like DNA-binding domains"/>
    <property type="match status" value="1"/>
</dbReference>
<dbReference type="OrthoDB" id="8433438at2"/>
<dbReference type="SUPFAM" id="SSF53822">
    <property type="entry name" value="Periplasmic binding protein-like I"/>
    <property type="match status" value="1"/>
</dbReference>
<evidence type="ECO:0000256" key="3">
    <source>
        <dbReference type="ARBA" id="ARBA00023125"/>
    </source>
</evidence>
<dbReference type="EMBL" id="JQGC01000026">
    <property type="protein sequence ID" value="KFL29471.1"/>
    <property type="molecule type" value="Genomic_DNA"/>
</dbReference>
<dbReference type="InterPro" id="IPR028082">
    <property type="entry name" value="Peripla_BP_I"/>
</dbReference>
<evidence type="ECO:0000259" key="5">
    <source>
        <dbReference type="PROSITE" id="PS50932"/>
    </source>
</evidence>
<proteinExistence type="predicted"/>
<dbReference type="InterPro" id="IPR046335">
    <property type="entry name" value="LacI/GalR-like_sensor"/>
</dbReference>
<evidence type="ECO:0000256" key="2">
    <source>
        <dbReference type="ARBA" id="ARBA00023015"/>
    </source>
</evidence>
<dbReference type="CDD" id="cd01392">
    <property type="entry name" value="HTH_LacI"/>
    <property type="match status" value="1"/>
</dbReference>
<accession>A0A087LXW8</accession>
<reference evidence="6 7" key="1">
    <citation type="submission" date="2014-08" db="EMBL/GenBank/DDBJ databases">
        <authorList>
            <person name="Hassan Y.I."/>
            <person name="Lepp D."/>
            <person name="Zhou T."/>
        </authorList>
    </citation>
    <scope>NUCLEOTIDE SEQUENCE [LARGE SCALE GENOMIC DNA]</scope>
    <source>
        <strain evidence="6 7">IFO13584</strain>
    </source>
</reference>
<name>A0A087LXW8_9HYPH</name>
<keyword evidence="7" id="KW-1185">Reference proteome</keyword>
<dbReference type="RefSeq" id="WP_035086515.1">
    <property type="nucleotide sequence ID" value="NZ_JQGC01000026.1"/>
</dbReference>
<feature type="domain" description="HTH lacI-type" evidence="5">
    <location>
        <begin position="11"/>
        <end position="65"/>
    </location>
</feature>
<sequence>MSNDERANRVPTSDDVALLAGVSRSAVSRTFTAGASVAPATREKVISAAKTLGYRVNFLARGLSQQRTNLVALIVSDMDNSLRARTVDHLARGLATLGFRPLLLPTEPGEDVGYLIDMMLNYNVNGTIVTSDTPPAEIAQECAAYGVPLVLINKPEVGTHVSNVSIDTATAGRLAAEELARVGCKRIAIASQRRASHTIAQRKAAFIATARSLGLDIVGDFQGSVQNYGGGAEAAEAFIASCIEVDGVYCVNDFMALGFLDQLRRLSDLRVPEDIKLVACDDIAEAAWQSYDITSIRQDPKAVADAAIAALSKRIEEPEAAQPHVIIPVTLIRRRTTGASDPI</sequence>
<dbReference type="SMART" id="SM00354">
    <property type="entry name" value="HTH_LACI"/>
    <property type="match status" value="1"/>
</dbReference>
<organism evidence="6 7">
    <name type="scientific">Devosia riboflavina</name>
    <dbReference type="NCBI Taxonomy" id="46914"/>
    <lineage>
        <taxon>Bacteria</taxon>
        <taxon>Pseudomonadati</taxon>
        <taxon>Pseudomonadota</taxon>
        <taxon>Alphaproteobacteria</taxon>
        <taxon>Hyphomicrobiales</taxon>
        <taxon>Devosiaceae</taxon>
        <taxon>Devosia</taxon>
    </lineage>
</organism>
<evidence type="ECO:0000313" key="6">
    <source>
        <dbReference type="EMBL" id="KFL29471.1"/>
    </source>
</evidence>
<dbReference type="Gene3D" id="1.10.260.40">
    <property type="entry name" value="lambda repressor-like DNA-binding domains"/>
    <property type="match status" value="1"/>
</dbReference>
<dbReference type="PANTHER" id="PTHR30146:SF95">
    <property type="entry name" value="RIBOSE OPERON REPRESSOR"/>
    <property type="match status" value="1"/>
</dbReference>
<dbReference type="Pfam" id="PF00356">
    <property type="entry name" value="LacI"/>
    <property type="match status" value="1"/>
</dbReference>
<evidence type="ECO:0000256" key="1">
    <source>
        <dbReference type="ARBA" id="ARBA00022491"/>
    </source>
</evidence>
<dbReference type="CDD" id="cd06278">
    <property type="entry name" value="PBP1_LacI-like"/>
    <property type="match status" value="1"/>
</dbReference>
<protein>
    <submittedName>
        <fullName evidence="6">LacI family transcriptional regulator</fullName>
    </submittedName>
</protein>
<keyword evidence="4" id="KW-0804">Transcription</keyword>
<dbReference type="GO" id="GO:0000976">
    <property type="term" value="F:transcription cis-regulatory region binding"/>
    <property type="evidence" value="ECO:0007669"/>
    <property type="project" value="TreeGrafter"/>
</dbReference>